<protein>
    <submittedName>
        <fullName evidence="2">Uncharacterized protein</fullName>
    </submittedName>
</protein>
<sequence length="168" mass="17959">METQAPRSEIENFKRTTAEDHAKCQPRPSQALRGCVAHTPPKATLESQIPFVPVVIPEFWGAYRGCAGDKRQLILGVHGPCGCRGESTSPCLCVISPSRFVVITREARLLPPPLQGPRGDLESASHLSASRLWNLPVRLRGSPAPPPLPQSSTVEGNSGPPTARAQGG</sequence>
<keyword evidence="3" id="KW-1185">Reference proteome</keyword>
<comment type="caution">
    <text evidence="2">The sequence shown here is derived from an EMBL/GenBank/DDBJ whole genome shotgun (WGS) entry which is preliminary data.</text>
</comment>
<evidence type="ECO:0000256" key="1">
    <source>
        <dbReference type="SAM" id="MobiDB-lite"/>
    </source>
</evidence>
<feature type="region of interest" description="Disordered" evidence="1">
    <location>
        <begin position="1"/>
        <end position="24"/>
    </location>
</feature>
<accession>A0A7J8C291</accession>
<evidence type="ECO:0000313" key="3">
    <source>
        <dbReference type="Proteomes" id="UP000593571"/>
    </source>
</evidence>
<name>A0A7J8C291_ROUAE</name>
<proteinExistence type="predicted"/>
<dbReference type="AlphaFoldDB" id="A0A7J8C291"/>
<dbReference type="Proteomes" id="UP000593571">
    <property type="component" value="Unassembled WGS sequence"/>
</dbReference>
<feature type="compositionally biased region" description="Polar residues" evidence="1">
    <location>
        <begin position="150"/>
        <end position="160"/>
    </location>
</feature>
<organism evidence="2 3">
    <name type="scientific">Rousettus aegyptiacus</name>
    <name type="common">Egyptian fruit bat</name>
    <name type="synonym">Pteropus aegyptiacus</name>
    <dbReference type="NCBI Taxonomy" id="9407"/>
    <lineage>
        <taxon>Eukaryota</taxon>
        <taxon>Metazoa</taxon>
        <taxon>Chordata</taxon>
        <taxon>Craniata</taxon>
        <taxon>Vertebrata</taxon>
        <taxon>Euteleostomi</taxon>
        <taxon>Mammalia</taxon>
        <taxon>Eutheria</taxon>
        <taxon>Laurasiatheria</taxon>
        <taxon>Chiroptera</taxon>
        <taxon>Yinpterochiroptera</taxon>
        <taxon>Pteropodoidea</taxon>
        <taxon>Pteropodidae</taxon>
        <taxon>Rousettinae</taxon>
        <taxon>Rousettus</taxon>
    </lineage>
</organism>
<dbReference type="EMBL" id="JACASE010000015">
    <property type="protein sequence ID" value="KAF6404973.1"/>
    <property type="molecule type" value="Genomic_DNA"/>
</dbReference>
<evidence type="ECO:0000313" key="2">
    <source>
        <dbReference type="EMBL" id="KAF6404973.1"/>
    </source>
</evidence>
<gene>
    <name evidence="2" type="ORF">HJG63_009302</name>
</gene>
<feature type="compositionally biased region" description="Basic and acidic residues" evidence="1">
    <location>
        <begin position="8"/>
        <end position="23"/>
    </location>
</feature>
<feature type="region of interest" description="Disordered" evidence="1">
    <location>
        <begin position="138"/>
        <end position="168"/>
    </location>
</feature>
<reference evidence="2 3" key="1">
    <citation type="journal article" date="2020" name="Nature">
        <title>Six reference-quality genomes reveal evolution of bat adaptations.</title>
        <authorList>
            <person name="Jebb D."/>
            <person name="Huang Z."/>
            <person name="Pippel M."/>
            <person name="Hughes G.M."/>
            <person name="Lavrichenko K."/>
            <person name="Devanna P."/>
            <person name="Winkler S."/>
            <person name="Jermiin L.S."/>
            <person name="Skirmuntt E.C."/>
            <person name="Katzourakis A."/>
            <person name="Burkitt-Gray L."/>
            <person name="Ray D.A."/>
            <person name="Sullivan K.A.M."/>
            <person name="Roscito J.G."/>
            <person name="Kirilenko B.M."/>
            <person name="Davalos L.M."/>
            <person name="Corthals A.P."/>
            <person name="Power M.L."/>
            <person name="Jones G."/>
            <person name="Ransome R.D."/>
            <person name="Dechmann D.K.N."/>
            <person name="Locatelli A.G."/>
            <person name="Puechmaille S.J."/>
            <person name="Fedrigo O."/>
            <person name="Jarvis E.D."/>
            <person name="Hiller M."/>
            <person name="Vernes S.C."/>
            <person name="Myers E.W."/>
            <person name="Teeling E.C."/>
        </authorList>
    </citation>
    <scope>NUCLEOTIDE SEQUENCE [LARGE SCALE GENOMIC DNA]</scope>
    <source>
        <strain evidence="2">MRouAeg1</strain>
        <tissue evidence="2">Muscle</tissue>
    </source>
</reference>